<sequence>MKSQGGQDTIPNGLFCCRHCHLVGIHKDPKRAYENGWLVHGWDNPDQQPVLRRGRWVLLDEIGGFTAYNKENYDNEN</sequence>
<proteinExistence type="predicted"/>
<dbReference type="Proteomes" id="UP000251047">
    <property type="component" value="Unassembled WGS sequence"/>
</dbReference>
<dbReference type="AlphaFoldDB" id="A0A364VE50"/>
<accession>A0A364VE50</accession>
<comment type="caution">
    <text evidence="1">The sequence shown here is derived from an EMBL/GenBank/DDBJ whole genome shotgun (WGS) entry which is preliminary data.</text>
</comment>
<evidence type="ECO:0000313" key="2">
    <source>
        <dbReference type="Proteomes" id="UP000251047"/>
    </source>
</evidence>
<protein>
    <recommendedName>
        <fullName evidence="3">HNH endonuclease</fullName>
    </recommendedName>
</protein>
<reference evidence="1 2" key="1">
    <citation type="journal article" date="2018" name="Syst. Appl. Microbiol.">
        <title>Corynebacterium heidelbergense sp. nov., isolated from the preen glands of Egyptian geese (Alopochen aegyptiacus).</title>
        <authorList>
            <person name="Braun M.S."/>
            <person name="Wang E."/>
            <person name="Zimmermann S."/>
            <person name="Wink M."/>
        </authorList>
    </citation>
    <scope>NUCLEOTIDE SEQUENCE [LARGE SCALE GENOMIC DNA]</scope>
    <source>
        <strain evidence="1 2">DSM 104638</strain>
    </source>
</reference>
<evidence type="ECO:0008006" key="3">
    <source>
        <dbReference type="Google" id="ProtNLM"/>
    </source>
</evidence>
<gene>
    <name evidence="1" type="ORF">CWC39_00665</name>
</gene>
<dbReference type="EMBL" id="PHQP01000003">
    <property type="protein sequence ID" value="RAV34884.1"/>
    <property type="molecule type" value="Genomic_DNA"/>
</dbReference>
<name>A0A364VE50_9CORY</name>
<evidence type="ECO:0000313" key="1">
    <source>
        <dbReference type="EMBL" id="RAV34884.1"/>
    </source>
</evidence>
<organism evidence="1 2">
    <name type="scientific">Corynebacterium heidelbergense</name>
    <dbReference type="NCBI Taxonomy" id="2055947"/>
    <lineage>
        <taxon>Bacteria</taxon>
        <taxon>Bacillati</taxon>
        <taxon>Actinomycetota</taxon>
        <taxon>Actinomycetes</taxon>
        <taxon>Mycobacteriales</taxon>
        <taxon>Corynebacteriaceae</taxon>
        <taxon>Corynebacterium</taxon>
    </lineage>
</organism>